<dbReference type="STRING" id="1114924.SAMN05216258_107216"/>
<keyword evidence="2" id="KW-0560">Oxidoreductase</keyword>
<evidence type="ECO:0000256" key="1">
    <source>
        <dbReference type="ARBA" id="ARBA00006484"/>
    </source>
</evidence>
<dbReference type="OrthoDB" id="4690547at2"/>
<evidence type="ECO:0000313" key="5">
    <source>
        <dbReference type="Proteomes" id="UP000199377"/>
    </source>
</evidence>
<dbReference type="RefSeq" id="WP_092861262.1">
    <property type="nucleotide sequence ID" value="NZ_FOQH01000007.1"/>
</dbReference>
<dbReference type="FunFam" id="3.40.50.720:FF:000084">
    <property type="entry name" value="Short-chain dehydrogenase reductase"/>
    <property type="match status" value="1"/>
</dbReference>
<dbReference type="GO" id="GO:0016020">
    <property type="term" value="C:membrane"/>
    <property type="evidence" value="ECO:0007669"/>
    <property type="project" value="TreeGrafter"/>
</dbReference>
<comment type="similarity">
    <text evidence="1 3">Belongs to the short-chain dehydrogenases/reductases (SDR) family.</text>
</comment>
<sequence length="256" mass="26411">MGALDGKTAWVTGAGGGIGEASAKALAGSGARVILTGRRQAELDRVAADIEAAGGLAEVAPLDVSDAAACAAAARSIEAEFGPVDILVANAGVNVPKRHSGEISAEDFRMVVDVNLTGVMNCTIPVMAQMRAAGGGLIIMVSSWAGRHASKITGPAYNASKHGVVALSHSINMEEGANGIRSCVIMPGEVNTPIMEKRPVPPSEAVRARMLQSEDLGRAVKFVAESPAHVCINEILISPTWNRTFLPPELLNEADG</sequence>
<dbReference type="AlphaFoldDB" id="A0A1I3ITJ8"/>
<dbReference type="PRINTS" id="PR00080">
    <property type="entry name" value="SDRFAMILY"/>
</dbReference>
<name>A0A1I3ITJ8_9RHOB</name>
<reference evidence="4 5" key="1">
    <citation type="submission" date="2016-10" db="EMBL/GenBank/DDBJ databases">
        <authorList>
            <person name="de Groot N.N."/>
        </authorList>
    </citation>
    <scope>NUCLEOTIDE SEQUENCE [LARGE SCALE GENOMIC DNA]</scope>
    <source>
        <strain evidence="4 5">CGMCC 1.11030</strain>
    </source>
</reference>
<dbReference type="Proteomes" id="UP000199377">
    <property type="component" value="Unassembled WGS sequence"/>
</dbReference>
<accession>A0A1I3ITJ8</accession>
<proteinExistence type="inferred from homology"/>
<dbReference type="CDD" id="cd05233">
    <property type="entry name" value="SDR_c"/>
    <property type="match status" value="1"/>
</dbReference>
<dbReference type="Gene3D" id="3.40.50.720">
    <property type="entry name" value="NAD(P)-binding Rossmann-like Domain"/>
    <property type="match status" value="1"/>
</dbReference>
<dbReference type="PANTHER" id="PTHR44196:SF1">
    <property type="entry name" value="DEHYDROGENASE_REDUCTASE SDR FAMILY MEMBER 7B"/>
    <property type="match status" value="1"/>
</dbReference>
<dbReference type="PANTHER" id="PTHR44196">
    <property type="entry name" value="DEHYDROGENASE/REDUCTASE SDR FAMILY MEMBER 7B"/>
    <property type="match status" value="1"/>
</dbReference>
<dbReference type="PRINTS" id="PR00081">
    <property type="entry name" value="GDHRDH"/>
</dbReference>
<keyword evidence="5" id="KW-1185">Reference proteome</keyword>
<evidence type="ECO:0000313" key="4">
    <source>
        <dbReference type="EMBL" id="SFI51275.1"/>
    </source>
</evidence>
<dbReference type="GO" id="GO:0016491">
    <property type="term" value="F:oxidoreductase activity"/>
    <property type="evidence" value="ECO:0007669"/>
    <property type="project" value="UniProtKB-KW"/>
</dbReference>
<protein>
    <submittedName>
        <fullName evidence="4">NADP-dependent 3-hydroxy acid dehydrogenase YdfG</fullName>
    </submittedName>
</protein>
<gene>
    <name evidence="4" type="ORF">SAMN05216258_107216</name>
</gene>
<organism evidence="4 5">
    <name type="scientific">Albimonas pacifica</name>
    <dbReference type="NCBI Taxonomy" id="1114924"/>
    <lineage>
        <taxon>Bacteria</taxon>
        <taxon>Pseudomonadati</taxon>
        <taxon>Pseudomonadota</taxon>
        <taxon>Alphaproteobacteria</taxon>
        <taxon>Rhodobacterales</taxon>
        <taxon>Paracoccaceae</taxon>
        <taxon>Albimonas</taxon>
    </lineage>
</organism>
<dbReference type="InterPro" id="IPR002347">
    <property type="entry name" value="SDR_fam"/>
</dbReference>
<evidence type="ECO:0000256" key="3">
    <source>
        <dbReference type="RuleBase" id="RU000363"/>
    </source>
</evidence>
<dbReference type="SUPFAM" id="SSF51735">
    <property type="entry name" value="NAD(P)-binding Rossmann-fold domains"/>
    <property type="match status" value="1"/>
</dbReference>
<evidence type="ECO:0000256" key="2">
    <source>
        <dbReference type="ARBA" id="ARBA00023002"/>
    </source>
</evidence>
<dbReference type="Pfam" id="PF00106">
    <property type="entry name" value="adh_short"/>
    <property type="match status" value="1"/>
</dbReference>
<dbReference type="EMBL" id="FOQH01000007">
    <property type="protein sequence ID" value="SFI51275.1"/>
    <property type="molecule type" value="Genomic_DNA"/>
</dbReference>
<dbReference type="InterPro" id="IPR036291">
    <property type="entry name" value="NAD(P)-bd_dom_sf"/>
</dbReference>